<dbReference type="GO" id="GO:0009245">
    <property type="term" value="P:lipid A biosynthetic process"/>
    <property type="evidence" value="ECO:0007669"/>
    <property type="project" value="UniProtKB-KW"/>
</dbReference>
<protein>
    <submittedName>
        <fullName evidence="7">Acyl-[acyl-carrier-protein]--UDP-N-acetylglucosamine O-acyltransferase</fullName>
    </submittedName>
</protein>
<keyword evidence="4" id="KW-0443">Lipid metabolism</keyword>
<dbReference type="InterPro" id="IPR010137">
    <property type="entry name" value="Lipid_A_LpxA"/>
</dbReference>
<keyword evidence="1" id="KW-0444">Lipid biosynthesis</keyword>
<dbReference type="SUPFAM" id="SSF51161">
    <property type="entry name" value="Trimeric LpxA-like enzymes"/>
    <property type="match status" value="1"/>
</dbReference>
<dbReference type="GO" id="GO:0016020">
    <property type="term" value="C:membrane"/>
    <property type="evidence" value="ECO:0007669"/>
    <property type="project" value="GOC"/>
</dbReference>
<proteinExistence type="predicted"/>
<dbReference type="CDD" id="cd03351">
    <property type="entry name" value="LbH_UDP-GlcNAc_AT"/>
    <property type="match status" value="1"/>
</dbReference>
<dbReference type="Gene3D" id="1.20.1180.10">
    <property type="entry name" value="Udp N-acetylglucosamine O-acyltransferase, C-terminal domain"/>
    <property type="match status" value="1"/>
</dbReference>
<evidence type="ECO:0000313" key="7">
    <source>
        <dbReference type="EMBL" id="AWM77523.1"/>
    </source>
</evidence>
<evidence type="ECO:0000256" key="1">
    <source>
        <dbReference type="ARBA" id="ARBA00022516"/>
    </source>
</evidence>
<dbReference type="Gene3D" id="2.160.10.10">
    <property type="entry name" value="Hexapeptide repeat proteins"/>
    <property type="match status" value="1"/>
</dbReference>
<dbReference type="PANTHER" id="PTHR43480">
    <property type="entry name" value="ACYL-[ACYL-CARRIER-PROTEIN]--UDP-N-ACETYLGLUCOSAMINE O-ACYLTRANSFERASE"/>
    <property type="match status" value="1"/>
</dbReference>
<dbReference type="PANTHER" id="PTHR43480:SF1">
    <property type="entry name" value="ACYL-[ACYL-CARRIER-PROTEIN]--UDP-N-ACETYLGLUCOSAMINE O-ACYLTRANSFERASE, MITOCHONDRIAL-RELATED"/>
    <property type="match status" value="1"/>
</dbReference>
<evidence type="ECO:0000256" key="3">
    <source>
        <dbReference type="ARBA" id="ARBA00022679"/>
    </source>
</evidence>
<dbReference type="EMBL" id="CP029479">
    <property type="protein sequence ID" value="AWM77523.1"/>
    <property type="molecule type" value="Genomic_DNA"/>
</dbReference>
<dbReference type="InterPro" id="IPR011004">
    <property type="entry name" value="Trimer_LpxA-like_sf"/>
</dbReference>
<dbReference type="Proteomes" id="UP000247763">
    <property type="component" value="Chromosome"/>
</dbReference>
<accession>A0A2Z3HM06</accession>
<dbReference type="AlphaFoldDB" id="A0A2Z3HM06"/>
<evidence type="ECO:0000256" key="5">
    <source>
        <dbReference type="ARBA" id="ARBA00023315"/>
    </source>
</evidence>
<dbReference type="Pfam" id="PF13720">
    <property type="entry name" value="Acetyltransf_11"/>
    <property type="match status" value="1"/>
</dbReference>
<keyword evidence="5 7" id="KW-0012">Acyltransferase</keyword>
<dbReference type="InterPro" id="IPR037157">
    <property type="entry name" value="Acetyltransf_C_sf"/>
</dbReference>
<evidence type="ECO:0000256" key="2">
    <source>
        <dbReference type="ARBA" id="ARBA00022556"/>
    </source>
</evidence>
<evidence type="ECO:0000256" key="4">
    <source>
        <dbReference type="ARBA" id="ARBA00023098"/>
    </source>
</evidence>
<dbReference type="OrthoDB" id="9807278at2"/>
<dbReference type="InterPro" id="IPR029098">
    <property type="entry name" value="Acetyltransf_C"/>
</dbReference>
<dbReference type="NCBIfam" id="TIGR01852">
    <property type="entry name" value="lipid_A_lpxA"/>
    <property type="match status" value="1"/>
</dbReference>
<gene>
    <name evidence="7" type="ORF">HYN04_06935</name>
</gene>
<feature type="domain" description="UDP N-acetylglucosamine O-acyltransferase C-terminal" evidence="6">
    <location>
        <begin position="177"/>
        <end position="260"/>
    </location>
</feature>
<sequence>MTVDIHPTAIVAPGAQLDEGVSVGPFSLIGEHARIGARTRILAHVVIENRTTIGADCLVRNFSNLGGPPHHTGYKGEPTELVIGDRNQMWEHVTMHIGTANGGGVTRVGQDGMFMATSHVGHDCHVGNNVILAHSATLGGHVEIGDHVMVSGLAAVHQHCRVGRFAFIGGLAAVTKDVIPYGLVWGNHAHLEGLNLVGLKRRDFSRETISHLRAAYRLLFAREGSFQERIDDTLALYGHSAPVLEVIDFIRADEANRPICLPARED</sequence>
<name>A0A2Z3HM06_9CAUL</name>
<dbReference type="RefSeq" id="WP_110450090.1">
    <property type="nucleotide sequence ID" value="NZ_CP029479.1"/>
</dbReference>
<organism evidence="7 8">
    <name type="scientific">Phenylobacterium parvum</name>
    <dbReference type="NCBI Taxonomy" id="2201350"/>
    <lineage>
        <taxon>Bacteria</taxon>
        <taxon>Pseudomonadati</taxon>
        <taxon>Pseudomonadota</taxon>
        <taxon>Alphaproteobacteria</taxon>
        <taxon>Caulobacterales</taxon>
        <taxon>Caulobacteraceae</taxon>
        <taxon>Phenylobacterium</taxon>
    </lineage>
</organism>
<dbReference type="GO" id="GO:0008780">
    <property type="term" value="F:acyl-[acyl-carrier-protein]-UDP-N-acetylglucosamine O-acyltransferase activity"/>
    <property type="evidence" value="ECO:0007669"/>
    <property type="project" value="InterPro"/>
</dbReference>
<keyword evidence="3 7" id="KW-0808">Transferase</keyword>
<reference evidence="8" key="1">
    <citation type="submission" date="2018-05" db="EMBL/GenBank/DDBJ databases">
        <title>Genome sequencing of Phenylobacterium sp. HYN0004.</title>
        <authorList>
            <person name="Yi H."/>
            <person name="Baek C."/>
        </authorList>
    </citation>
    <scope>NUCLEOTIDE SEQUENCE [LARGE SCALE GENOMIC DNA]</scope>
    <source>
        <strain evidence="8">HYN0004</strain>
    </source>
</reference>
<dbReference type="NCBIfam" id="NF003657">
    <property type="entry name" value="PRK05289.1"/>
    <property type="match status" value="1"/>
</dbReference>
<evidence type="ECO:0000259" key="6">
    <source>
        <dbReference type="Pfam" id="PF13720"/>
    </source>
</evidence>
<dbReference type="PIRSF" id="PIRSF000456">
    <property type="entry name" value="UDP-GlcNAc_acltr"/>
    <property type="match status" value="1"/>
</dbReference>
<dbReference type="KEGG" id="phb:HYN04_06935"/>
<evidence type="ECO:0000313" key="8">
    <source>
        <dbReference type="Proteomes" id="UP000247763"/>
    </source>
</evidence>
<keyword evidence="2" id="KW-0441">Lipid A biosynthesis</keyword>
<keyword evidence="8" id="KW-1185">Reference proteome</keyword>